<dbReference type="Pfam" id="PF03652">
    <property type="entry name" value="RuvX"/>
    <property type="match status" value="1"/>
</dbReference>
<evidence type="ECO:0000256" key="2">
    <source>
        <dbReference type="ARBA" id="ARBA00022517"/>
    </source>
</evidence>
<keyword evidence="1 5" id="KW-0963">Cytoplasm</keyword>
<dbReference type="PANTHER" id="PTHR33317:SF4">
    <property type="entry name" value="POLYNUCLEOTIDYL TRANSFERASE, RIBONUCLEASE H-LIKE SUPERFAMILY PROTEIN"/>
    <property type="match status" value="1"/>
</dbReference>
<evidence type="ECO:0000259" key="6">
    <source>
        <dbReference type="SMART" id="SM00732"/>
    </source>
</evidence>
<dbReference type="InterPro" id="IPR012337">
    <property type="entry name" value="RNaseH-like_sf"/>
</dbReference>
<dbReference type="GO" id="GO:0016788">
    <property type="term" value="F:hydrolase activity, acting on ester bonds"/>
    <property type="evidence" value="ECO:0007669"/>
    <property type="project" value="UniProtKB-UniRule"/>
</dbReference>
<comment type="subcellular location">
    <subcellularLocation>
        <location evidence="5">Cytoplasm</location>
    </subcellularLocation>
</comment>
<dbReference type="HAMAP" id="MF_00651">
    <property type="entry name" value="Nuclease_YqgF"/>
    <property type="match status" value="1"/>
</dbReference>
<gene>
    <name evidence="7" type="ORF">SAMN06265379_106130</name>
</gene>
<evidence type="ECO:0000256" key="5">
    <source>
        <dbReference type="HAMAP-Rule" id="MF_00651"/>
    </source>
</evidence>
<accession>A0A521DUU0</accession>
<proteinExistence type="inferred from homology"/>
<dbReference type="PANTHER" id="PTHR33317">
    <property type="entry name" value="POLYNUCLEOTIDYL TRANSFERASE, RIBONUCLEASE H-LIKE SUPERFAMILY PROTEIN"/>
    <property type="match status" value="1"/>
</dbReference>
<sequence length="138" mass="15727">MGRILAIDYGQKRTGLAVTDPLRIIASGLDTVPSHTLIEYLEKYCAQEQVDLILLGYPKQASGLDSDSMRFIKPFFNRLKNKFPHIPVQWVDERYTSKIAFQTMIDGGLKKKARQNKGLVDKISATIILQSYLEQHCR</sequence>
<evidence type="ECO:0000256" key="3">
    <source>
        <dbReference type="ARBA" id="ARBA00022722"/>
    </source>
</evidence>
<dbReference type="InterPro" id="IPR005227">
    <property type="entry name" value="YqgF"/>
</dbReference>
<keyword evidence="4 5" id="KW-0378">Hydrolase</keyword>
<dbReference type="SUPFAM" id="SSF53098">
    <property type="entry name" value="Ribonuclease H-like"/>
    <property type="match status" value="1"/>
</dbReference>
<comment type="function">
    <text evidence="5">Could be a nuclease involved in processing of the 5'-end of pre-16S rRNA.</text>
</comment>
<dbReference type="GO" id="GO:0005829">
    <property type="term" value="C:cytosol"/>
    <property type="evidence" value="ECO:0007669"/>
    <property type="project" value="TreeGrafter"/>
</dbReference>
<keyword evidence="3 5" id="KW-0540">Nuclease</keyword>
<evidence type="ECO:0000256" key="4">
    <source>
        <dbReference type="ARBA" id="ARBA00022801"/>
    </source>
</evidence>
<comment type="similarity">
    <text evidence="5">Belongs to the YqgF HJR family.</text>
</comment>
<evidence type="ECO:0000313" key="8">
    <source>
        <dbReference type="Proteomes" id="UP000319040"/>
    </source>
</evidence>
<evidence type="ECO:0000313" key="7">
    <source>
        <dbReference type="EMBL" id="SMO74600.1"/>
    </source>
</evidence>
<dbReference type="OrthoDB" id="9796140at2"/>
<dbReference type="AlphaFoldDB" id="A0A521DUU0"/>
<dbReference type="NCBIfam" id="TIGR00250">
    <property type="entry name" value="RNAse_H_YqgF"/>
    <property type="match status" value="1"/>
</dbReference>
<dbReference type="EMBL" id="FXTB01000006">
    <property type="protein sequence ID" value="SMO74600.1"/>
    <property type="molecule type" value="Genomic_DNA"/>
</dbReference>
<feature type="domain" description="YqgF/RNase H-like" evidence="6">
    <location>
        <begin position="2"/>
        <end position="100"/>
    </location>
</feature>
<name>A0A521DUU0_SACCC</name>
<keyword evidence="8" id="KW-1185">Reference proteome</keyword>
<keyword evidence="2 5" id="KW-0690">Ribosome biogenesis</keyword>
<dbReference type="CDD" id="cd16964">
    <property type="entry name" value="YqgF"/>
    <property type="match status" value="1"/>
</dbReference>
<dbReference type="SMART" id="SM00732">
    <property type="entry name" value="YqgFc"/>
    <property type="match status" value="1"/>
</dbReference>
<dbReference type="InterPro" id="IPR006641">
    <property type="entry name" value="YqgF/RNaseH-like_dom"/>
</dbReference>
<dbReference type="RefSeq" id="WP_142533837.1">
    <property type="nucleotide sequence ID" value="NZ_FXTB01000006.1"/>
</dbReference>
<dbReference type="GO" id="GO:0000967">
    <property type="term" value="P:rRNA 5'-end processing"/>
    <property type="evidence" value="ECO:0007669"/>
    <property type="project" value="UniProtKB-UniRule"/>
</dbReference>
<protein>
    <recommendedName>
        <fullName evidence="5">Putative pre-16S rRNA nuclease</fullName>
        <ecNumber evidence="5">3.1.-.-</ecNumber>
    </recommendedName>
</protein>
<organism evidence="7 8">
    <name type="scientific">Saccharicrinis carchari</name>
    <dbReference type="NCBI Taxonomy" id="1168039"/>
    <lineage>
        <taxon>Bacteria</taxon>
        <taxon>Pseudomonadati</taxon>
        <taxon>Bacteroidota</taxon>
        <taxon>Bacteroidia</taxon>
        <taxon>Marinilabiliales</taxon>
        <taxon>Marinilabiliaceae</taxon>
        <taxon>Saccharicrinis</taxon>
    </lineage>
</organism>
<dbReference type="Gene3D" id="3.30.420.140">
    <property type="entry name" value="YqgF/RNase H-like domain"/>
    <property type="match status" value="1"/>
</dbReference>
<dbReference type="Proteomes" id="UP000319040">
    <property type="component" value="Unassembled WGS sequence"/>
</dbReference>
<reference evidence="7 8" key="1">
    <citation type="submission" date="2017-05" db="EMBL/GenBank/DDBJ databases">
        <authorList>
            <person name="Varghese N."/>
            <person name="Submissions S."/>
        </authorList>
    </citation>
    <scope>NUCLEOTIDE SEQUENCE [LARGE SCALE GENOMIC DNA]</scope>
    <source>
        <strain evidence="7 8">DSM 27040</strain>
    </source>
</reference>
<evidence type="ECO:0000256" key="1">
    <source>
        <dbReference type="ARBA" id="ARBA00022490"/>
    </source>
</evidence>
<dbReference type="GO" id="GO:0004518">
    <property type="term" value="F:nuclease activity"/>
    <property type="evidence" value="ECO:0007669"/>
    <property type="project" value="UniProtKB-KW"/>
</dbReference>
<dbReference type="EC" id="3.1.-.-" evidence="5"/>
<dbReference type="InterPro" id="IPR037027">
    <property type="entry name" value="YqgF/RNaseH-like_dom_sf"/>
</dbReference>